<name>A0A420XMB4_9ACTN</name>
<feature type="domain" description="Glycosyltransferase subfamily 4-like N-terminal" evidence="4">
    <location>
        <begin position="180"/>
        <end position="269"/>
    </location>
</feature>
<dbReference type="CDD" id="cd03801">
    <property type="entry name" value="GT4_PimA-like"/>
    <property type="match status" value="1"/>
</dbReference>
<keyword evidence="6" id="KW-1185">Reference proteome</keyword>
<comment type="caution">
    <text evidence="5">The sequence shown here is derived from an EMBL/GenBank/DDBJ whole genome shotgun (WGS) entry which is preliminary data.</text>
</comment>
<organism evidence="5 6">
    <name type="scientific">Motilibacter peucedani</name>
    <dbReference type="NCBI Taxonomy" id="598650"/>
    <lineage>
        <taxon>Bacteria</taxon>
        <taxon>Bacillati</taxon>
        <taxon>Actinomycetota</taxon>
        <taxon>Actinomycetes</taxon>
        <taxon>Motilibacterales</taxon>
        <taxon>Motilibacteraceae</taxon>
        <taxon>Motilibacter</taxon>
    </lineage>
</organism>
<evidence type="ECO:0000256" key="1">
    <source>
        <dbReference type="ARBA" id="ARBA00009481"/>
    </source>
</evidence>
<dbReference type="GO" id="GO:0016757">
    <property type="term" value="F:glycosyltransferase activity"/>
    <property type="evidence" value="ECO:0007669"/>
    <property type="project" value="UniProtKB-KW"/>
</dbReference>
<evidence type="ECO:0000256" key="3">
    <source>
        <dbReference type="ARBA" id="ARBA00022679"/>
    </source>
</evidence>
<protein>
    <submittedName>
        <fullName evidence="5">Glycosyltransferase involved in cell wall biosynthesis</fullName>
    </submittedName>
</protein>
<dbReference type="RefSeq" id="WP_121194529.1">
    <property type="nucleotide sequence ID" value="NZ_RBWV01000014.1"/>
</dbReference>
<reference evidence="5 6" key="1">
    <citation type="submission" date="2018-10" db="EMBL/GenBank/DDBJ databases">
        <title>Genomic Encyclopedia of Archaeal and Bacterial Type Strains, Phase II (KMG-II): from individual species to whole genera.</title>
        <authorList>
            <person name="Goeker M."/>
        </authorList>
    </citation>
    <scope>NUCLEOTIDE SEQUENCE [LARGE SCALE GENOMIC DNA]</scope>
    <source>
        <strain evidence="5 6">RP-AC37</strain>
    </source>
</reference>
<comment type="similarity">
    <text evidence="1">Belongs to the glycosyltransferase group 1 family. Glycosyltransferase 4 subfamily.</text>
</comment>
<dbReference type="AlphaFoldDB" id="A0A420XMB4"/>
<evidence type="ECO:0000313" key="6">
    <source>
        <dbReference type="Proteomes" id="UP000281955"/>
    </source>
</evidence>
<evidence type="ECO:0000259" key="4">
    <source>
        <dbReference type="Pfam" id="PF13439"/>
    </source>
</evidence>
<dbReference type="OrthoDB" id="6713581at2"/>
<sequence>MRRQGLRAVVRDAPQQLTAALQACGVELVEQVADADLVLSPRALEGSEGRLWLLASDLPGPLELLAAPPGHVAAAAAHARWVVSPDERTRGLLDAGVPDAAKRGVVLPWDAPAEVLQTAVEALLARSFPAHQGAGGRRKLVVAGHALHFLDALLEDWRSDPALEVRVDSVPSFARHDQEVSRALAEWADVVVCEWASPVAAFYSTHKRSGSRLVVRLHRAELYSEWWKAIDIDAVDAVVCVSGHYARLTRETTGWPAEKVTVVPNYVDATVLARHKLPGAEFALGLMGAVPRRKRLDLALDVVERLRSRDPRFTLFVKSRPVWDVPYAWRDEQERAAFDAALHRVRRSPLLADGVVFDAYGSDVGAWLRKIGWMLSTSDDESFHLAPAETMASGGVPVLRDWAGVETIYDPRWVQGDPDAMARTIADAVEAGTWPQLAAEAQGQALARFDVRVVAAEFARLISG</sequence>
<dbReference type="Gene3D" id="3.40.50.2000">
    <property type="entry name" value="Glycogen Phosphorylase B"/>
    <property type="match status" value="2"/>
</dbReference>
<keyword evidence="3 5" id="KW-0808">Transferase</keyword>
<proteinExistence type="inferred from homology"/>
<dbReference type="Proteomes" id="UP000281955">
    <property type="component" value="Unassembled WGS sequence"/>
</dbReference>
<dbReference type="Pfam" id="PF13439">
    <property type="entry name" value="Glyco_transf_4"/>
    <property type="match status" value="1"/>
</dbReference>
<evidence type="ECO:0000313" key="5">
    <source>
        <dbReference type="EMBL" id="RKS71471.1"/>
    </source>
</evidence>
<dbReference type="PANTHER" id="PTHR12526">
    <property type="entry name" value="GLYCOSYLTRANSFERASE"/>
    <property type="match status" value="1"/>
</dbReference>
<dbReference type="PANTHER" id="PTHR12526:SF640">
    <property type="entry name" value="COLANIC ACID BIOSYNTHESIS GLYCOSYLTRANSFERASE WCAL-RELATED"/>
    <property type="match status" value="1"/>
</dbReference>
<dbReference type="InParanoid" id="A0A420XMB4"/>
<evidence type="ECO:0000256" key="2">
    <source>
        <dbReference type="ARBA" id="ARBA00022676"/>
    </source>
</evidence>
<dbReference type="PROSITE" id="PS51257">
    <property type="entry name" value="PROKAR_LIPOPROTEIN"/>
    <property type="match status" value="1"/>
</dbReference>
<dbReference type="InterPro" id="IPR028098">
    <property type="entry name" value="Glyco_trans_4-like_N"/>
</dbReference>
<accession>A0A420XMB4</accession>
<dbReference type="SUPFAM" id="SSF53756">
    <property type="entry name" value="UDP-Glycosyltransferase/glycogen phosphorylase"/>
    <property type="match status" value="1"/>
</dbReference>
<gene>
    <name evidence="5" type="ORF">CLV35_3269</name>
</gene>
<keyword evidence="2" id="KW-0328">Glycosyltransferase</keyword>
<dbReference type="EMBL" id="RBWV01000014">
    <property type="protein sequence ID" value="RKS71471.1"/>
    <property type="molecule type" value="Genomic_DNA"/>
</dbReference>